<accession>A0ABW8RXQ3</accession>
<keyword evidence="3" id="KW-1185">Reference proteome</keyword>
<dbReference type="PANTHER" id="PTHR13504:SF38">
    <property type="entry name" value="FIDO DOMAIN-CONTAINING PROTEIN"/>
    <property type="match status" value="1"/>
</dbReference>
<dbReference type="PROSITE" id="PS51459">
    <property type="entry name" value="FIDO"/>
    <property type="match status" value="1"/>
</dbReference>
<dbReference type="RefSeq" id="WP_406751577.1">
    <property type="nucleotide sequence ID" value="NZ_JBEWZH010000006.1"/>
</dbReference>
<dbReference type="EMBL" id="JBEWZH010000006">
    <property type="protein sequence ID" value="MFL0162535.1"/>
    <property type="molecule type" value="Genomic_DNA"/>
</dbReference>
<dbReference type="SUPFAM" id="SSF140931">
    <property type="entry name" value="Fic-like"/>
    <property type="match status" value="1"/>
</dbReference>
<sequence length="128" mass="15301">MVPSFVSELFYRIQHIDNPIIRAIYFHHELIRIHPFADGNGRVTRIAKNWMLMYELYPPIFINDASQKKEYISTLAKSFRELEKLPNQWNSHTELFFEQELDRLLINANWLYESINLKGLSRESLSTK</sequence>
<evidence type="ECO:0000313" key="3">
    <source>
        <dbReference type="Proteomes" id="UP001623558"/>
    </source>
</evidence>
<dbReference type="Gene3D" id="1.10.3290.10">
    <property type="entry name" value="Fido-like domain"/>
    <property type="match status" value="1"/>
</dbReference>
<evidence type="ECO:0000259" key="1">
    <source>
        <dbReference type="PROSITE" id="PS51459"/>
    </source>
</evidence>
<name>A0ABW8RXQ3_9BACT</name>
<feature type="domain" description="Fido" evidence="1">
    <location>
        <begin position="1"/>
        <end position="99"/>
    </location>
</feature>
<dbReference type="InterPro" id="IPR040198">
    <property type="entry name" value="Fido_containing"/>
</dbReference>
<dbReference type="InterPro" id="IPR036597">
    <property type="entry name" value="Fido-like_dom_sf"/>
</dbReference>
<comment type="caution">
    <text evidence="2">The sequence shown here is derived from an EMBL/GenBank/DDBJ whole genome shotgun (WGS) entry which is preliminary data.</text>
</comment>
<dbReference type="InterPro" id="IPR003812">
    <property type="entry name" value="Fido"/>
</dbReference>
<proteinExistence type="predicted"/>
<protein>
    <submittedName>
        <fullName evidence="2">Fic family protein</fullName>
    </submittedName>
</protein>
<dbReference type="Pfam" id="PF02661">
    <property type="entry name" value="Fic"/>
    <property type="match status" value="1"/>
</dbReference>
<dbReference type="PANTHER" id="PTHR13504">
    <property type="entry name" value="FIDO DOMAIN-CONTAINING PROTEIN DDB_G0283145"/>
    <property type="match status" value="1"/>
</dbReference>
<organism evidence="2 3">
    <name type="scientific">Aquirufa salirivi</name>
    <dbReference type="NCBI Taxonomy" id="3104729"/>
    <lineage>
        <taxon>Bacteria</taxon>
        <taxon>Pseudomonadati</taxon>
        <taxon>Bacteroidota</taxon>
        <taxon>Cytophagia</taxon>
        <taxon>Cytophagales</taxon>
        <taxon>Flectobacillaceae</taxon>
        <taxon>Aquirufa</taxon>
    </lineage>
</organism>
<evidence type="ECO:0000313" key="2">
    <source>
        <dbReference type="EMBL" id="MFL0162535.1"/>
    </source>
</evidence>
<dbReference type="Proteomes" id="UP001623558">
    <property type="component" value="Unassembled WGS sequence"/>
</dbReference>
<gene>
    <name evidence="2" type="ORF">U0R11_09055</name>
</gene>
<reference evidence="2 3" key="1">
    <citation type="submission" date="2024-07" db="EMBL/GenBank/DDBJ databases">
        <authorList>
            <person name="Pitt A."/>
            <person name="Hahn M.W."/>
        </authorList>
    </citation>
    <scope>NUCLEOTIDE SEQUENCE [LARGE SCALE GENOMIC DNA]</scope>
    <source>
        <strain evidence="2 3">1-SAACH-A3</strain>
    </source>
</reference>